<dbReference type="HOGENOM" id="CLU_3000859_0_0_11"/>
<name>L1MHG5_9CORY</name>
<feature type="non-terminal residue" evidence="1">
    <location>
        <position position="1"/>
    </location>
</feature>
<dbReference type="Proteomes" id="UP000010445">
    <property type="component" value="Unassembled WGS sequence"/>
</dbReference>
<dbReference type="AlphaFoldDB" id="L1MHG5"/>
<evidence type="ECO:0000313" key="1">
    <source>
        <dbReference type="EMBL" id="EKX90369.1"/>
    </source>
</evidence>
<proteinExistence type="predicted"/>
<accession>L1MHG5</accession>
<reference evidence="1 2" key="1">
    <citation type="submission" date="2012-05" db="EMBL/GenBank/DDBJ databases">
        <authorList>
            <person name="Weinstock G."/>
            <person name="Sodergren E."/>
            <person name="Lobos E.A."/>
            <person name="Fulton L."/>
            <person name="Fulton R."/>
            <person name="Courtney L."/>
            <person name="Fronick C."/>
            <person name="O'Laughlin M."/>
            <person name="Godfrey J."/>
            <person name="Wilson R.M."/>
            <person name="Miner T."/>
            <person name="Farmer C."/>
            <person name="Delehaunty K."/>
            <person name="Cordes M."/>
            <person name="Minx P."/>
            <person name="Tomlinson C."/>
            <person name="Chen J."/>
            <person name="Wollam A."/>
            <person name="Pepin K.H."/>
            <person name="Bhonagiri V."/>
            <person name="Zhang X."/>
            <person name="Suruliraj S."/>
            <person name="Warren W."/>
            <person name="Mitreva M."/>
            <person name="Mardis E.R."/>
            <person name="Wilson R.K."/>
        </authorList>
    </citation>
    <scope>NUCLEOTIDE SEQUENCE [LARGE SCALE GENOMIC DNA]</scope>
    <source>
        <strain evidence="1 2">F0235</strain>
    </source>
</reference>
<comment type="caution">
    <text evidence="1">The sequence shown here is derived from an EMBL/GenBank/DDBJ whole genome shotgun (WGS) entry which is preliminary data.</text>
</comment>
<dbReference type="EMBL" id="AMEM01000018">
    <property type="protein sequence ID" value="EKX90369.1"/>
    <property type="molecule type" value="Genomic_DNA"/>
</dbReference>
<organism evidence="1 2">
    <name type="scientific">Corynebacterium durum F0235</name>
    <dbReference type="NCBI Taxonomy" id="1035195"/>
    <lineage>
        <taxon>Bacteria</taxon>
        <taxon>Bacillati</taxon>
        <taxon>Actinomycetota</taxon>
        <taxon>Actinomycetes</taxon>
        <taxon>Mycobacteriales</taxon>
        <taxon>Corynebacteriaceae</taxon>
        <taxon>Corynebacterium</taxon>
    </lineage>
</organism>
<gene>
    <name evidence="1" type="ORF">HMPREF9997_01584</name>
</gene>
<protein>
    <submittedName>
        <fullName evidence="1">Uncharacterized protein</fullName>
    </submittedName>
</protein>
<evidence type="ECO:0000313" key="2">
    <source>
        <dbReference type="Proteomes" id="UP000010445"/>
    </source>
</evidence>
<keyword evidence="2" id="KW-1185">Reference proteome</keyword>
<sequence length="57" mass="6138">PSAISRYLVSDERAAERAIEIARLFPSAISRYLVSDPTRKTPLLTSGGGNGLHTPVE</sequence>